<protein>
    <submittedName>
        <fullName evidence="2">Uncharacterized protein</fullName>
    </submittedName>
</protein>
<gene>
    <name evidence="2" type="ORF">NDU88_001911</name>
</gene>
<accession>A0AAV7RAG6</accession>
<feature type="region of interest" description="Disordered" evidence="1">
    <location>
        <begin position="1"/>
        <end position="36"/>
    </location>
</feature>
<feature type="compositionally biased region" description="Polar residues" evidence="1">
    <location>
        <begin position="1"/>
        <end position="12"/>
    </location>
</feature>
<comment type="caution">
    <text evidence="2">The sequence shown here is derived from an EMBL/GenBank/DDBJ whole genome shotgun (WGS) entry which is preliminary data.</text>
</comment>
<dbReference type="Proteomes" id="UP001066276">
    <property type="component" value="Chromosome 5"/>
</dbReference>
<evidence type="ECO:0000256" key="1">
    <source>
        <dbReference type="SAM" id="MobiDB-lite"/>
    </source>
</evidence>
<evidence type="ECO:0000313" key="3">
    <source>
        <dbReference type="Proteomes" id="UP001066276"/>
    </source>
</evidence>
<dbReference type="AlphaFoldDB" id="A0AAV7RAG6"/>
<dbReference type="EMBL" id="JANPWB010000009">
    <property type="protein sequence ID" value="KAJ1149093.1"/>
    <property type="molecule type" value="Genomic_DNA"/>
</dbReference>
<reference evidence="2" key="1">
    <citation type="journal article" date="2022" name="bioRxiv">
        <title>Sequencing and chromosome-scale assembly of the giantPleurodeles waltlgenome.</title>
        <authorList>
            <person name="Brown T."/>
            <person name="Elewa A."/>
            <person name="Iarovenko S."/>
            <person name="Subramanian E."/>
            <person name="Araus A.J."/>
            <person name="Petzold A."/>
            <person name="Susuki M."/>
            <person name="Suzuki K.-i.T."/>
            <person name="Hayashi T."/>
            <person name="Toyoda A."/>
            <person name="Oliveira C."/>
            <person name="Osipova E."/>
            <person name="Leigh N.D."/>
            <person name="Simon A."/>
            <person name="Yun M.H."/>
        </authorList>
    </citation>
    <scope>NUCLEOTIDE SEQUENCE</scope>
    <source>
        <strain evidence="2">20211129_DDA</strain>
        <tissue evidence="2">Liver</tissue>
    </source>
</reference>
<keyword evidence="3" id="KW-1185">Reference proteome</keyword>
<organism evidence="2 3">
    <name type="scientific">Pleurodeles waltl</name>
    <name type="common">Iberian ribbed newt</name>
    <dbReference type="NCBI Taxonomy" id="8319"/>
    <lineage>
        <taxon>Eukaryota</taxon>
        <taxon>Metazoa</taxon>
        <taxon>Chordata</taxon>
        <taxon>Craniata</taxon>
        <taxon>Vertebrata</taxon>
        <taxon>Euteleostomi</taxon>
        <taxon>Amphibia</taxon>
        <taxon>Batrachia</taxon>
        <taxon>Caudata</taxon>
        <taxon>Salamandroidea</taxon>
        <taxon>Salamandridae</taxon>
        <taxon>Pleurodelinae</taxon>
        <taxon>Pleurodeles</taxon>
    </lineage>
</organism>
<name>A0AAV7RAG6_PLEWA</name>
<evidence type="ECO:0000313" key="2">
    <source>
        <dbReference type="EMBL" id="KAJ1149093.1"/>
    </source>
</evidence>
<proteinExistence type="predicted"/>
<feature type="region of interest" description="Disordered" evidence="1">
    <location>
        <begin position="66"/>
        <end position="86"/>
    </location>
</feature>
<sequence>MKRITQVGTSKPLTIGKAPRAIKLKNRSPATVKKKAEQRISNLEDVNNKCETETLQIQVELEEPQLKLDEAKNRSRRSNSRSAAAARRRHEFIGLIDDFERLGALEGIVQLSKLKMQVRIFQGIQQAKDFLLSLRNNNANKGH</sequence>